<dbReference type="OrthoDB" id="9429628at2"/>
<dbReference type="PATRIC" id="fig|1727163.4.peg.1196"/>
<evidence type="ECO:0000313" key="10">
    <source>
        <dbReference type="Proteomes" id="UP000073816"/>
    </source>
</evidence>
<dbReference type="Gene3D" id="3.90.940.10">
    <property type="match status" value="1"/>
</dbReference>
<proteinExistence type="inferred from homology"/>
<dbReference type="STRING" id="1727163.AO498_05760"/>
<dbReference type="Pfam" id="PF01192">
    <property type="entry name" value="RNA_pol_Rpb6"/>
    <property type="match status" value="1"/>
</dbReference>
<name>A0A142ELA4_9BACT</name>
<accession>A0A142ELA4</accession>
<gene>
    <name evidence="9" type="ORF">AO498_05760</name>
</gene>
<keyword evidence="4 9" id="KW-0240">DNA-directed RNA polymerase</keyword>
<keyword evidence="10" id="KW-1185">Reference proteome</keyword>
<evidence type="ECO:0000313" key="9">
    <source>
        <dbReference type="EMBL" id="AMQ55909.1"/>
    </source>
</evidence>
<dbReference type="SUPFAM" id="SSF63562">
    <property type="entry name" value="RPB6/omega subunit-like"/>
    <property type="match status" value="1"/>
</dbReference>
<dbReference type="EC" id="2.7.7.6" evidence="2"/>
<comment type="similarity">
    <text evidence="1">Belongs to the RNA polymerase subunit omega family.</text>
</comment>
<reference evidence="10" key="1">
    <citation type="submission" date="2015-09" db="EMBL/GenBank/DDBJ databases">
        <title>Complete sequence of Algoriphagus sp. M8-2.</title>
        <authorList>
            <person name="Shintani M."/>
        </authorList>
    </citation>
    <scope>NUCLEOTIDE SEQUENCE [LARGE SCALE GENOMIC DNA]</scope>
    <source>
        <strain evidence="10">M8-2</strain>
    </source>
</reference>
<dbReference type="InterPro" id="IPR006110">
    <property type="entry name" value="Pol_omega/Rpo6/RPB6"/>
</dbReference>
<evidence type="ECO:0000256" key="4">
    <source>
        <dbReference type="ARBA" id="ARBA00022478"/>
    </source>
</evidence>
<reference evidence="9 10" key="2">
    <citation type="journal article" date="2016" name="Genome Announc.">
        <title>Complete Genome Sequence of Algoriphagus sp. Strain M8-2, Isolated from a Brackish Lake.</title>
        <authorList>
            <person name="Muraguchi Y."/>
            <person name="Kushimoto K."/>
            <person name="Ohtsubo Y."/>
            <person name="Suzuki T."/>
            <person name="Dohra H."/>
            <person name="Kimbara K."/>
            <person name="Shintani M."/>
        </authorList>
    </citation>
    <scope>NUCLEOTIDE SEQUENCE [LARGE SCALE GENOMIC DNA]</scope>
    <source>
        <strain evidence="9 10">M8-2</strain>
    </source>
</reference>
<keyword evidence="5" id="KW-0804">Transcription</keyword>
<dbReference type="Proteomes" id="UP000073816">
    <property type="component" value="Chromosome"/>
</dbReference>
<evidence type="ECO:0000256" key="2">
    <source>
        <dbReference type="ARBA" id="ARBA00012418"/>
    </source>
</evidence>
<dbReference type="SMART" id="SM01409">
    <property type="entry name" value="RNA_pol_Rpb6"/>
    <property type="match status" value="1"/>
</dbReference>
<evidence type="ECO:0000256" key="8">
    <source>
        <dbReference type="ARBA" id="ARBA00048552"/>
    </source>
</evidence>
<dbReference type="GO" id="GO:0006351">
    <property type="term" value="P:DNA-templated transcription"/>
    <property type="evidence" value="ECO:0007669"/>
    <property type="project" value="InterPro"/>
</dbReference>
<organism evidence="9 10">
    <name type="scientific">Algoriphagus sanaruensis</name>
    <dbReference type="NCBI Taxonomy" id="1727163"/>
    <lineage>
        <taxon>Bacteria</taxon>
        <taxon>Pseudomonadati</taxon>
        <taxon>Bacteroidota</taxon>
        <taxon>Cytophagia</taxon>
        <taxon>Cytophagales</taxon>
        <taxon>Cyclobacteriaceae</taxon>
        <taxon>Algoriphagus</taxon>
    </lineage>
</organism>
<sequence length="104" mass="11998">MAVNPSIVTRDLDKISETTGNVYESIHIVGQRAKQISSNLKEELNNKLSEFASSVDNLEEVFENKEQIEISKFYERMPKPSTLAMEEFIEGKVYHRYPDQEEGE</sequence>
<dbReference type="RefSeq" id="WP_067544655.1">
    <property type="nucleotide sequence ID" value="NZ_CP012836.1"/>
</dbReference>
<dbReference type="GO" id="GO:0003899">
    <property type="term" value="F:DNA-directed RNA polymerase activity"/>
    <property type="evidence" value="ECO:0007669"/>
    <property type="project" value="UniProtKB-EC"/>
</dbReference>
<dbReference type="GO" id="GO:0000428">
    <property type="term" value="C:DNA-directed RNA polymerase complex"/>
    <property type="evidence" value="ECO:0007669"/>
    <property type="project" value="UniProtKB-KW"/>
</dbReference>
<comment type="catalytic activity">
    <reaction evidence="8">
        <text>RNA(n) + a ribonucleoside 5'-triphosphate = RNA(n+1) + diphosphate</text>
        <dbReference type="Rhea" id="RHEA:21248"/>
        <dbReference type="Rhea" id="RHEA-COMP:14527"/>
        <dbReference type="Rhea" id="RHEA-COMP:17342"/>
        <dbReference type="ChEBI" id="CHEBI:33019"/>
        <dbReference type="ChEBI" id="CHEBI:61557"/>
        <dbReference type="ChEBI" id="CHEBI:140395"/>
        <dbReference type="EC" id="2.7.7.6"/>
    </reaction>
</comment>
<dbReference type="GO" id="GO:0003677">
    <property type="term" value="F:DNA binding"/>
    <property type="evidence" value="ECO:0007669"/>
    <property type="project" value="InterPro"/>
</dbReference>
<evidence type="ECO:0000256" key="3">
    <source>
        <dbReference type="ARBA" id="ARBA00013725"/>
    </source>
</evidence>
<dbReference type="EMBL" id="CP012836">
    <property type="protein sequence ID" value="AMQ55909.1"/>
    <property type="molecule type" value="Genomic_DNA"/>
</dbReference>
<evidence type="ECO:0000256" key="5">
    <source>
        <dbReference type="ARBA" id="ARBA00023163"/>
    </source>
</evidence>
<dbReference type="AlphaFoldDB" id="A0A142ELA4"/>
<evidence type="ECO:0000256" key="7">
    <source>
        <dbReference type="ARBA" id="ARBA00030998"/>
    </source>
</evidence>
<evidence type="ECO:0000256" key="6">
    <source>
        <dbReference type="ARBA" id="ARBA00029924"/>
    </source>
</evidence>
<evidence type="ECO:0000256" key="1">
    <source>
        <dbReference type="ARBA" id="ARBA00006711"/>
    </source>
</evidence>
<dbReference type="KEGG" id="alm:AO498_05760"/>
<dbReference type="InterPro" id="IPR036161">
    <property type="entry name" value="RPB6/omega-like_sf"/>
</dbReference>
<protein>
    <recommendedName>
        <fullName evidence="3">DNA-directed RNA polymerase subunit omega</fullName>
        <ecNumber evidence="2">2.7.7.6</ecNumber>
    </recommendedName>
    <alternativeName>
        <fullName evidence="7">RNA polymerase omega subunit</fullName>
    </alternativeName>
    <alternativeName>
        <fullName evidence="6">Transcriptase subunit omega</fullName>
    </alternativeName>
</protein>